<reference evidence="1" key="1">
    <citation type="journal article" date="2022" name="New Phytol.">
        <title>Evolutionary transition to the ectomycorrhizal habit in the genomes of a hyperdiverse lineage of mushroom-forming fungi.</title>
        <authorList>
            <person name="Looney B."/>
            <person name="Miyauchi S."/>
            <person name="Morin E."/>
            <person name="Drula E."/>
            <person name="Courty P.E."/>
            <person name="Kohler A."/>
            <person name="Kuo A."/>
            <person name="LaButti K."/>
            <person name="Pangilinan J."/>
            <person name="Lipzen A."/>
            <person name="Riley R."/>
            <person name="Andreopoulos W."/>
            <person name="He G."/>
            <person name="Johnson J."/>
            <person name="Nolan M."/>
            <person name="Tritt A."/>
            <person name="Barry K.W."/>
            <person name="Grigoriev I.V."/>
            <person name="Nagy L.G."/>
            <person name="Hibbett D."/>
            <person name="Henrissat B."/>
            <person name="Matheny P.B."/>
            <person name="Labbe J."/>
            <person name="Martin F.M."/>
        </authorList>
    </citation>
    <scope>NUCLEOTIDE SEQUENCE</scope>
    <source>
        <strain evidence="1">BPL690</strain>
    </source>
</reference>
<proteinExistence type="predicted"/>
<comment type="caution">
    <text evidence="1">The sequence shown here is derived from an EMBL/GenBank/DDBJ whole genome shotgun (WGS) entry which is preliminary data.</text>
</comment>
<protein>
    <submittedName>
        <fullName evidence="1">Uncharacterized protein</fullName>
    </submittedName>
</protein>
<evidence type="ECO:0000313" key="1">
    <source>
        <dbReference type="EMBL" id="KAI0299062.1"/>
    </source>
</evidence>
<keyword evidence="2" id="KW-1185">Reference proteome</keyword>
<organism evidence="1 2">
    <name type="scientific">Multifurca ochricompacta</name>
    <dbReference type="NCBI Taxonomy" id="376703"/>
    <lineage>
        <taxon>Eukaryota</taxon>
        <taxon>Fungi</taxon>
        <taxon>Dikarya</taxon>
        <taxon>Basidiomycota</taxon>
        <taxon>Agaricomycotina</taxon>
        <taxon>Agaricomycetes</taxon>
        <taxon>Russulales</taxon>
        <taxon>Russulaceae</taxon>
        <taxon>Multifurca</taxon>
    </lineage>
</organism>
<gene>
    <name evidence="1" type="ORF">B0F90DRAFT_1730504</name>
</gene>
<dbReference type="AlphaFoldDB" id="A0AAD4M2N7"/>
<sequence>MKAFAFAHLISVSESLGHHIIIFIRDTYCDQLRASTNRCWELCTPILCPFNCHLLNHSSLTHDADSERGWCPAWKGLGLEDFFPGPGVFA</sequence>
<dbReference type="EMBL" id="WTXG01000025">
    <property type="protein sequence ID" value="KAI0299062.1"/>
    <property type="molecule type" value="Genomic_DNA"/>
</dbReference>
<dbReference type="Proteomes" id="UP001203297">
    <property type="component" value="Unassembled WGS sequence"/>
</dbReference>
<evidence type="ECO:0000313" key="2">
    <source>
        <dbReference type="Proteomes" id="UP001203297"/>
    </source>
</evidence>
<accession>A0AAD4M2N7</accession>
<name>A0AAD4M2N7_9AGAM</name>